<dbReference type="Proteomes" id="UP001266305">
    <property type="component" value="Unassembled WGS sequence"/>
</dbReference>
<feature type="compositionally biased region" description="Polar residues" evidence="1">
    <location>
        <begin position="240"/>
        <end position="249"/>
    </location>
</feature>
<organism evidence="2 3">
    <name type="scientific">Saguinus oedipus</name>
    <name type="common">Cotton-top tamarin</name>
    <name type="synonym">Oedipomidas oedipus</name>
    <dbReference type="NCBI Taxonomy" id="9490"/>
    <lineage>
        <taxon>Eukaryota</taxon>
        <taxon>Metazoa</taxon>
        <taxon>Chordata</taxon>
        <taxon>Craniata</taxon>
        <taxon>Vertebrata</taxon>
        <taxon>Euteleostomi</taxon>
        <taxon>Mammalia</taxon>
        <taxon>Eutheria</taxon>
        <taxon>Euarchontoglires</taxon>
        <taxon>Primates</taxon>
        <taxon>Haplorrhini</taxon>
        <taxon>Platyrrhini</taxon>
        <taxon>Cebidae</taxon>
        <taxon>Callitrichinae</taxon>
        <taxon>Saguinus</taxon>
    </lineage>
</organism>
<evidence type="ECO:0000313" key="3">
    <source>
        <dbReference type="Proteomes" id="UP001266305"/>
    </source>
</evidence>
<proteinExistence type="predicted"/>
<feature type="compositionally biased region" description="Pro residues" evidence="1">
    <location>
        <begin position="20"/>
        <end position="49"/>
    </location>
</feature>
<accession>A0ABQ9U730</accession>
<name>A0ABQ9U730_SAGOE</name>
<evidence type="ECO:0000256" key="1">
    <source>
        <dbReference type="SAM" id="MobiDB-lite"/>
    </source>
</evidence>
<evidence type="ECO:0000313" key="2">
    <source>
        <dbReference type="EMBL" id="KAK2092661.1"/>
    </source>
</evidence>
<feature type="region of interest" description="Disordered" evidence="1">
    <location>
        <begin position="225"/>
        <end position="359"/>
    </location>
</feature>
<feature type="region of interest" description="Disordered" evidence="1">
    <location>
        <begin position="136"/>
        <end position="212"/>
    </location>
</feature>
<gene>
    <name evidence="2" type="ORF">P7K49_029190</name>
</gene>
<comment type="caution">
    <text evidence="2">The sequence shown here is derived from an EMBL/GenBank/DDBJ whole genome shotgun (WGS) entry which is preliminary data.</text>
</comment>
<sequence length="359" mass="37666">MPPLPFPRPLPPSLFRLEVPGPPAAASPPPPLRSPPVGSSPPPLRPAQPIPQAAANMLFEGLELVSALATLAACLVSVTLLLAVSQQLWQLRWAATRDKSCKLPIPKGSMGFPLIGETGHWLLQVRARSLRCSPRSASCERGADGAAGRPGGAGSLKALVPAPPLPSSRPRQPGLPLSAGSAVPGPPAPAAQGGVERPGGAQHGASPRERPVQSFCHLSSVLSPSRPRLSGGQLPWSAAAATSENSQPNFCVERKEKQRKRRRGETEADGGREPFASPPPLLQGGGNFPRPPALERGQSSRGPAPLLAAQELQAGSPRMWKIVPSGVQEREGLEPESEGRLDRWRPSPFPPVLPGQKKG</sequence>
<keyword evidence="3" id="KW-1185">Reference proteome</keyword>
<reference evidence="2 3" key="1">
    <citation type="submission" date="2023-05" db="EMBL/GenBank/DDBJ databases">
        <title>B98-5 Cell Line De Novo Hybrid Assembly: An Optical Mapping Approach.</title>
        <authorList>
            <person name="Kananen K."/>
            <person name="Auerbach J.A."/>
            <person name="Kautto E."/>
            <person name="Blachly J.S."/>
        </authorList>
    </citation>
    <scope>NUCLEOTIDE SEQUENCE [LARGE SCALE GENOMIC DNA]</scope>
    <source>
        <strain evidence="2">B95-8</strain>
        <tissue evidence="2">Cell line</tissue>
    </source>
</reference>
<feature type="region of interest" description="Disordered" evidence="1">
    <location>
        <begin position="17"/>
        <end position="49"/>
    </location>
</feature>
<feature type="compositionally biased region" description="Low complexity" evidence="1">
    <location>
        <begin position="303"/>
        <end position="314"/>
    </location>
</feature>
<feature type="compositionally biased region" description="Basic and acidic residues" evidence="1">
    <location>
        <begin position="328"/>
        <end position="345"/>
    </location>
</feature>
<dbReference type="EMBL" id="JASSZA010000015">
    <property type="protein sequence ID" value="KAK2092661.1"/>
    <property type="molecule type" value="Genomic_DNA"/>
</dbReference>
<protein>
    <submittedName>
        <fullName evidence="2">Uncharacterized protein</fullName>
    </submittedName>
</protein>